<evidence type="ECO:0000313" key="5">
    <source>
        <dbReference type="Proteomes" id="UP000027361"/>
    </source>
</evidence>
<name>A0A066VUL0_TILAU</name>
<dbReference type="Proteomes" id="UP000027361">
    <property type="component" value="Unassembled WGS sequence"/>
</dbReference>
<dbReference type="InterPro" id="IPR020904">
    <property type="entry name" value="Sc_DH/Rdtase_CS"/>
</dbReference>
<organism evidence="4 5">
    <name type="scientific">Tilletiaria anomala (strain ATCC 24038 / CBS 436.72 / UBC 951)</name>
    <dbReference type="NCBI Taxonomy" id="1037660"/>
    <lineage>
        <taxon>Eukaryota</taxon>
        <taxon>Fungi</taxon>
        <taxon>Dikarya</taxon>
        <taxon>Basidiomycota</taxon>
        <taxon>Ustilaginomycotina</taxon>
        <taxon>Exobasidiomycetes</taxon>
        <taxon>Georgefischeriales</taxon>
        <taxon>Tilletiariaceae</taxon>
        <taxon>Tilletiaria</taxon>
    </lineage>
</organism>
<dbReference type="InParanoid" id="A0A066VUL0"/>
<evidence type="ECO:0000313" key="4">
    <source>
        <dbReference type="EMBL" id="KDN43958.1"/>
    </source>
</evidence>
<evidence type="ECO:0000256" key="1">
    <source>
        <dbReference type="ARBA" id="ARBA00006484"/>
    </source>
</evidence>
<dbReference type="PRINTS" id="PR00081">
    <property type="entry name" value="GDHRDH"/>
</dbReference>
<dbReference type="PANTHER" id="PTHR24322">
    <property type="entry name" value="PKSB"/>
    <property type="match status" value="1"/>
</dbReference>
<dbReference type="STRING" id="1037660.A0A066VUL0"/>
<dbReference type="Gene3D" id="3.40.50.720">
    <property type="entry name" value="NAD(P)-binding Rossmann-like Domain"/>
    <property type="match status" value="1"/>
</dbReference>
<dbReference type="HOGENOM" id="CLU_010194_5_1_1"/>
<dbReference type="EMBL" id="JMSN01000056">
    <property type="protein sequence ID" value="KDN43958.1"/>
    <property type="molecule type" value="Genomic_DNA"/>
</dbReference>
<dbReference type="Pfam" id="PF00106">
    <property type="entry name" value="adh_short"/>
    <property type="match status" value="1"/>
</dbReference>
<gene>
    <name evidence="4" type="ORF">K437DRAFT_268953</name>
</gene>
<dbReference type="PANTHER" id="PTHR24322:SF736">
    <property type="entry name" value="RETINOL DEHYDROGENASE 10"/>
    <property type="match status" value="1"/>
</dbReference>
<evidence type="ECO:0000256" key="3">
    <source>
        <dbReference type="ARBA" id="ARBA00023002"/>
    </source>
</evidence>
<proteinExistence type="inferred from homology"/>
<dbReference type="GeneID" id="25266071"/>
<accession>A0A066VUL0</accession>
<dbReference type="InterPro" id="IPR036291">
    <property type="entry name" value="NAD(P)-bd_dom_sf"/>
</dbReference>
<dbReference type="OMA" id="TANFRIN"/>
<dbReference type="InterPro" id="IPR002347">
    <property type="entry name" value="SDR_fam"/>
</dbReference>
<comment type="similarity">
    <text evidence="1">Belongs to the short-chain dehydrogenases/reductases (SDR) family.</text>
</comment>
<dbReference type="GO" id="GO:0016616">
    <property type="term" value="F:oxidoreductase activity, acting on the CH-OH group of donors, NAD or NADP as acceptor"/>
    <property type="evidence" value="ECO:0007669"/>
    <property type="project" value="TreeGrafter"/>
</dbReference>
<dbReference type="RefSeq" id="XP_013242579.1">
    <property type="nucleotide sequence ID" value="XM_013387125.1"/>
</dbReference>
<dbReference type="AlphaFoldDB" id="A0A066VUL0"/>
<dbReference type="PROSITE" id="PS00061">
    <property type="entry name" value="ADH_SHORT"/>
    <property type="match status" value="1"/>
</dbReference>
<protein>
    <submittedName>
        <fullName evidence="4">NAD(P)-binding protein</fullName>
    </submittedName>
</protein>
<reference evidence="4 5" key="1">
    <citation type="submission" date="2014-05" db="EMBL/GenBank/DDBJ databases">
        <title>Draft genome sequence of a rare smut relative, Tilletiaria anomala UBC 951.</title>
        <authorList>
            <consortium name="DOE Joint Genome Institute"/>
            <person name="Toome M."/>
            <person name="Kuo A."/>
            <person name="Henrissat B."/>
            <person name="Lipzen A."/>
            <person name="Tritt A."/>
            <person name="Yoshinaga Y."/>
            <person name="Zane M."/>
            <person name="Barry K."/>
            <person name="Grigoriev I.V."/>
            <person name="Spatafora J.W."/>
            <person name="Aimea M.C."/>
        </authorList>
    </citation>
    <scope>NUCLEOTIDE SEQUENCE [LARGE SCALE GENOMIC DNA]</scope>
    <source>
        <strain evidence="4 5">UBC 951</strain>
    </source>
</reference>
<keyword evidence="5" id="KW-1185">Reference proteome</keyword>
<keyword evidence="2" id="KW-0521">NADP</keyword>
<sequence>MQSFSLFSLDGIVSLPIFNKWACLLYVIYRNIEPLYIDGRLLQAAHSPVQLLQFLYHNINPWSIVDARLKFAYAILGVYFGAWLNVRWRNGLLGAPQRIRGKKEWGQELAFVTGGAQGIGKATVELLDQKGCNVAAVDILDFGSSYSNVKTYKCDISSLSDLQSVAECIKADFANVPSASASGLDEKNVAAGSPTMVLNIAGINNHSLILDLNEQKVQRMLDINLKSHFLTAMVFLPAMIKRKAGHFCSISSTMGLVGICHQSDYVATKHGLLGMYESLRYELDKMYRVPHVRTSVAIIGHTRTTLFNDFIFTHSLGRFLGPLVTPESIAQKVVNDALGKRESRYICHPFINHLAPIAKTLPSWGRDALQWSTGADGAYPSRPTKQQLGEA</sequence>
<dbReference type="OrthoDB" id="10253736at2759"/>
<comment type="caution">
    <text evidence="4">The sequence shown here is derived from an EMBL/GenBank/DDBJ whole genome shotgun (WGS) entry which is preliminary data.</text>
</comment>
<dbReference type="SUPFAM" id="SSF51735">
    <property type="entry name" value="NAD(P)-binding Rossmann-fold domains"/>
    <property type="match status" value="1"/>
</dbReference>
<keyword evidence="3" id="KW-0560">Oxidoreductase</keyword>
<dbReference type="FunCoup" id="A0A066VUL0">
    <property type="interactions" value="85"/>
</dbReference>
<evidence type="ECO:0000256" key="2">
    <source>
        <dbReference type="ARBA" id="ARBA00022857"/>
    </source>
</evidence>